<proteinExistence type="predicted"/>
<dbReference type="InterPro" id="IPR029039">
    <property type="entry name" value="Flavoprotein-like_sf"/>
</dbReference>
<dbReference type="PANTHER" id="PTHR30543">
    <property type="entry name" value="CHROMATE REDUCTASE"/>
    <property type="match status" value="1"/>
</dbReference>
<comment type="caution">
    <text evidence="2">The sequence shown here is derived from an EMBL/GenBank/DDBJ whole genome shotgun (WGS) entry which is preliminary data.</text>
</comment>
<dbReference type="GO" id="GO:0010181">
    <property type="term" value="F:FMN binding"/>
    <property type="evidence" value="ECO:0007669"/>
    <property type="project" value="TreeGrafter"/>
</dbReference>
<protein>
    <submittedName>
        <fullName evidence="2">NAD(P)H-dependent oxidoreductase</fullName>
    </submittedName>
</protein>
<name>A0A3R7HVS3_9BURK</name>
<dbReference type="EMBL" id="NKDB02000002">
    <property type="protein sequence ID" value="RKJ96910.1"/>
    <property type="molecule type" value="Genomic_DNA"/>
</dbReference>
<dbReference type="Gene3D" id="3.40.50.360">
    <property type="match status" value="1"/>
</dbReference>
<dbReference type="PANTHER" id="PTHR30543:SF21">
    <property type="entry name" value="NAD(P)H-DEPENDENT FMN REDUCTASE LOT6"/>
    <property type="match status" value="1"/>
</dbReference>
<dbReference type="GO" id="GO:0005829">
    <property type="term" value="C:cytosol"/>
    <property type="evidence" value="ECO:0007669"/>
    <property type="project" value="TreeGrafter"/>
</dbReference>
<sequence length="198" mass="21743">MQRPRPGGFSQKGFRMSKYRIAVVVGSLRKDSFNRKLANALVRLAPPDFELEQVRIDDLPLYNQDDDGHQAAPVLRLKKEIAAAQGVLFVTAEYNRSIPGVLKNAIDNASRPYGQSAWAGKPAGVIGISIGTIGTAMAQQHLRNVLVFLDMPAMAQPEAFLQAKDGFFDADGNIGEASRGFVQSWMDAYVAWVKRHNA</sequence>
<evidence type="ECO:0000313" key="2">
    <source>
        <dbReference type="EMBL" id="RKJ96910.1"/>
    </source>
</evidence>
<evidence type="ECO:0000313" key="3">
    <source>
        <dbReference type="Proteomes" id="UP000216225"/>
    </source>
</evidence>
<feature type="domain" description="NADPH-dependent FMN reductase-like" evidence="1">
    <location>
        <begin position="20"/>
        <end position="160"/>
    </location>
</feature>
<evidence type="ECO:0000259" key="1">
    <source>
        <dbReference type="Pfam" id="PF03358"/>
    </source>
</evidence>
<dbReference type="InterPro" id="IPR050712">
    <property type="entry name" value="NAD(P)H-dep_reductase"/>
</dbReference>
<dbReference type="Pfam" id="PF03358">
    <property type="entry name" value="FMN_red"/>
    <property type="match status" value="1"/>
</dbReference>
<dbReference type="Proteomes" id="UP000216225">
    <property type="component" value="Unassembled WGS sequence"/>
</dbReference>
<gene>
    <name evidence="2" type="ORF">CE154_012955</name>
</gene>
<dbReference type="SUPFAM" id="SSF52218">
    <property type="entry name" value="Flavoproteins"/>
    <property type="match status" value="1"/>
</dbReference>
<organism evidence="2 3">
    <name type="scientific">Alicycliphilus denitrificans</name>
    <dbReference type="NCBI Taxonomy" id="179636"/>
    <lineage>
        <taxon>Bacteria</taxon>
        <taxon>Pseudomonadati</taxon>
        <taxon>Pseudomonadota</taxon>
        <taxon>Betaproteobacteria</taxon>
        <taxon>Burkholderiales</taxon>
        <taxon>Comamonadaceae</taxon>
        <taxon>Alicycliphilus</taxon>
    </lineage>
</organism>
<accession>A0A3R7HVS3</accession>
<reference evidence="2 3" key="1">
    <citation type="submission" date="2018-09" db="EMBL/GenBank/DDBJ databases">
        <title>Genome comparison of Alicycliphilus sp. BQ1, a polyurethanolytic bacterium, with its closest phylogenetic relatives Alicycliphilus denitrificans BC and K601, unable to attack polyurethane.</title>
        <authorList>
            <person name="Loza-Tavera H."/>
            <person name="Lozano L."/>
            <person name="Cevallos M."/>
            <person name="Maya-Lucas O."/>
            <person name="Garcia-Mena J."/>
            <person name="Hernandez J."/>
        </authorList>
    </citation>
    <scope>NUCLEOTIDE SEQUENCE [LARGE SCALE GENOMIC DNA]</scope>
    <source>
        <strain evidence="2 3">BQ1</strain>
    </source>
</reference>
<dbReference type="GO" id="GO:0016491">
    <property type="term" value="F:oxidoreductase activity"/>
    <property type="evidence" value="ECO:0007669"/>
    <property type="project" value="InterPro"/>
</dbReference>
<dbReference type="AlphaFoldDB" id="A0A3R7HVS3"/>
<dbReference type="InterPro" id="IPR005025">
    <property type="entry name" value="FMN_Rdtase-like_dom"/>
</dbReference>